<evidence type="ECO:0000313" key="4">
    <source>
        <dbReference type="EMBL" id="OTF69763.1"/>
    </source>
</evidence>
<dbReference type="Proteomes" id="UP000194236">
    <property type="component" value="Unassembled WGS sequence"/>
</dbReference>
<dbReference type="Gene3D" id="2.60.40.690">
    <property type="entry name" value="Alpha-macroglobulin, receptor-binding domain"/>
    <property type="match status" value="1"/>
</dbReference>
<feature type="domain" description="Alpha-macroglobulin receptor-binding" evidence="3">
    <location>
        <begin position="238"/>
        <end position="326"/>
    </location>
</feature>
<keyword evidence="2" id="KW-0882">Thioester bond</keyword>
<keyword evidence="1" id="KW-0732">Signal</keyword>
<dbReference type="EMBL" id="MUJZ01068952">
    <property type="protein sequence ID" value="OTF69763.1"/>
    <property type="molecule type" value="Genomic_DNA"/>
</dbReference>
<comment type="caution">
    <text evidence="4">The sequence shown here is derived from an EMBL/GenBank/DDBJ whole genome shotgun (WGS) entry which is preliminary data.</text>
</comment>
<sequence>MPKESITDSLANFLTLQQKDGAFDNTQNTIVALEALTSYYSAIESYGKNHYNLMSNISFNYRPKRSIKFTEENIDLLHIIDVEKNIDNVDIVTLGDGLGKIELLTTYNILGPNDKCHFELNILSSEDQEYSHYSDIFTDTSKLIQEQGISYNDNYKICDDNYNHGIRKRSIWIHMRNRLLQQNTTIPTSSQSINQKQMNNKENWNCSNSFDPPSDLGMENPAIRIINIRFRRLNDDEKGMVILEVGLISGFKAISSDLDRLKKKKIVLQCNIVDSKIEFYLKDVPYAKRECLSFRIYQENVVTETQAALVNIYDYYRPGSSCSQSYNDINHDQKIHSCNETCQCKIKKICPSKLDTGLRISFYENDEKTFRNYRKMICKDISFIVEGTIKKKEFKSTHRKYLIHLNVSKVIAIGQTWQFYLDKICKLYRTDDKTVILIGKDDDNIHDGIRLIDGQTIIYERINHDELWLSDLNRMIENDPCQK</sequence>
<name>A0A1Y3AQ67_EURMA</name>
<evidence type="ECO:0000256" key="1">
    <source>
        <dbReference type="ARBA" id="ARBA00022729"/>
    </source>
</evidence>
<dbReference type="Gene3D" id="1.50.10.20">
    <property type="match status" value="1"/>
</dbReference>
<dbReference type="PANTHER" id="PTHR11412:SF136">
    <property type="entry name" value="CD109 ANTIGEN"/>
    <property type="match status" value="1"/>
</dbReference>
<evidence type="ECO:0000313" key="5">
    <source>
        <dbReference type="Proteomes" id="UP000194236"/>
    </source>
</evidence>
<evidence type="ECO:0000256" key="2">
    <source>
        <dbReference type="ARBA" id="ARBA00022966"/>
    </source>
</evidence>
<dbReference type="SMART" id="SM01361">
    <property type="entry name" value="A2M_recep"/>
    <property type="match status" value="1"/>
</dbReference>
<accession>A0A1Y3AQ67</accession>
<dbReference type="OrthoDB" id="6359008at2759"/>
<dbReference type="InterPro" id="IPR009048">
    <property type="entry name" value="A-macroglobulin_rcpt-bd"/>
</dbReference>
<protein>
    <submittedName>
        <fullName evidence="4">Alpha-macroglobulin-like protein</fullName>
    </submittedName>
</protein>
<dbReference type="InterPro" id="IPR036595">
    <property type="entry name" value="A-macroglobulin_rcpt-bd_sf"/>
</dbReference>
<dbReference type="InterPro" id="IPR050473">
    <property type="entry name" value="A2M/Complement_sys"/>
</dbReference>
<reference evidence="4 5" key="1">
    <citation type="submission" date="2017-03" db="EMBL/GenBank/DDBJ databases">
        <title>Genome Survey of Euroglyphus maynei.</title>
        <authorList>
            <person name="Arlian L.G."/>
            <person name="Morgan M.S."/>
            <person name="Rider S.D."/>
        </authorList>
    </citation>
    <scope>NUCLEOTIDE SEQUENCE [LARGE SCALE GENOMIC DNA]</scope>
    <source>
        <strain evidence="4">Arlian Lab</strain>
        <tissue evidence="4">Whole body</tissue>
    </source>
</reference>
<dbReference type="GO" id="GO:0005576">
    <property type="term" value="C:extracellular region"/>
    <property type="evidence" value="ECO:0007669"/>
    <property type="project" value="InterPro"/>
</dbReference>
<keyword evidence="5" id="KW-1185">Reference proteome</keyword>
<dbReference type="SUPFAM" id="SSF49410">
    <property type="entry name" value="Alpha-macroglobulin receptor domain"/>
    <property type="match status" value="1"/>
</dbReference>
<dbReference type="PANTHER" id="PTHR11412">
    <property type="entry name" value="MACROGLOBULIN / COMPLEMENT"/>
    <property type="match status" value="1"/>
</dbReference>
<organism evidence="4 5">
    <name type="scientific">Euroglyphus maynei</name>
    <name type="common">Mayne's house dust mite</name>
    <dbReference type="NCBI Taxonomy" id="6958"/>
    <lineage>
        <taxon>Eukaryota</taxon>
        <taxon>Metazoa</taxon>
        <taxon>Ecdysozoa</taxon>
        <taxon>Arthropoda</taxon>
        <taxon>Chelicerata</taxon>
        <taxon>Arachnida</taxon>
        <taxon>Acari</taxon>
        <taxon>Acariformes</taxon>
        <taxon>Sarcoptiformes</taxon>
        <taxon>Astigmata</taxon>
        <taxon>Psoroptidia</taxon>
        <taxon>Analgoidea</taxon>
        <taxon>Pyroglyphidae</taxon>
        <taxon>Pyroglyphinae</taxon>
        <taxon>Euroglyphus</taxon>
    </lineage>
</organism>
<proteinExistence type="predicted"/>
<evidence type="ECO:0000259" key="3">
    <source>
        <dbReference type="SMART" id="SM01361"/>
    </source>
</evidence>
<gene>
    <name evidence="4" type="ORF">BLA29_003670</name>
</gene>
<dbReference type="Pfam" id="PF07677">
    <property type="entry name" value="A2M_recep"/>
    <property type="match status" value="1"/>
</dbReference>
<dbReference type="AlphaFoldDB" id="A0A1Y3AQ67"/>